<feature type="transmembrane region" description="Helical" evidence="2">
    <location>
        <begin position="87"/>
        <end position="109"/>
    </location>
</feature>
<keyword evidence="2" id="KW-1133">Transmembrane helix</keyword>
<feature type="transmembrane region" description="Helical" evidence="2">
    <location>
        <begin position="320"/>
        <end position="341"/>
    </location>
</feature>
<organism evidence="4 5">
    <name type="scientific">Polyrhizophydium stewartii</name>
    <dbReference type="NCBI Taxonomy" id="2732419"/>
    <lineage>
        <taxon>Eukaryota</taxon>
        <taxon>Fungi</taxon>
        <taxon>Fungi incertae sedis</taxon>
        <taxon>Chytridiomycota</taxon>
        <taxon>Chytridiomycota incertae sedis</taxon>
        <taxon>Chytridiomycetes</taxon>
        <taxon>Rhizophydiales</taxon>
        <taxon>Rhizophydiales incertae sedis</taxon>
        <taxon>Polyrhizophydium</taxon>
    </lineage>
</organism>
<feature type="region of interest" description="Disordered" evidence="1">
    <location>
        <begin position="238"/>
        <end position="259"/>
    </location>
</feature>
<evidence type="ECO:0000313" key="5">
    <source>
        <dbReference type="Proteomes" id="UP001527925"/>
    </source>
</evidence>
<reference evidence="4 5" key="1">
    <citation type="submission" date="2023-09" db="EMBL/GenBank/DDBJ databases">
        <title>Pangenome analysis of Batrachochytrium dendrobatidis and related Chytrids.</title>
        <authorList>
            <person name="Yacoub M.N."/>
            <person name="Stajich J.E."/>
            <person name="James T.Y."/>
        </authorList>
    </citation>
    <scope>NUCLEOTIDE SEQUENCE [LARGE SCALE GENOMIC DNA]</scope>
    <source>
        <strain evidence="4 5">JEL0888</strain>
    </source>
</reference>
<evidence type="ECO:0000256" key="2">
    <source>
        <dbReference type="SAM" id="Phobius"/>
    </source>
</evidence>
<proteinExistence type="predicted"/>
<dbReference type="PANTHER" id="PTHR35152">
    <property type="entry name" value="DOMAIN SIGNALLING PROTEIN, PUTATIVE (AFU_ORTHOLOGUE AFUA_5G11310)-RELATED"/>
    <property type="match status" value="1"/>
</dbReference>
<accession>A0ABR4NK91</accession>
<dbReference type="InterPro" id="IPR005330">
    <property type="entry name" value="MHYT_dom"/>
</dbReference>
<keyword evidence="2" id="KW-0812">Transmembrane</keyword>
<dbReference type="PANTHER" id="PTHR35152:SF1">
    <property type="entry name" value="DOMAIN SIGNALLING PROTEIN, PUTATIVE (AFU_ORTHOLOGUE AFUA_5G11310)-RELATED"/>
    <property type="match status" value="1"/>
</dbReference>
<feature type="transmembrane region" description="Helical" evidence="2">
    <location>
        <begin position="23"/>
        <end position="44"/>
    </location>
</feature>
<name>A0ABR4NK91_9FUNG</name>
<evidence type="ECO:0000259" key="3">
    <source>
        <dbReference type="Pfam" id="PF03707"/>
    </source>
</evidence>
<gene>
    <name evidence="4" type="ORF">HK105_200011</name>
</gene>
<dbReference type="Proteomes" id="UP001527925">
    <property type="component" value="Unassembled WGS sequence"/>
</dbReference>
<feature type="compositionally biased region" description="Low complexity" evidence="1">
    <location>
        <begin position="248"/>
        <end position="257"/>
    </location>
</feature>
<feature type="transmembrane region" description="Helical" evidence="2">
    <location>
        <begin position="348"/>
        <end position="369"/>
    </location>
</feature>
<feature type="domain" description="MHYT" evidence="3">
    <location>
        <begin position="100"/>
        <end position="173"/>
    </location>
</feature>
<dbReference type="EMBL" id="JADGIZ020000001">
    <property type="protein sequence ID" value="KAL2919945.1"/>
    <property type="molecule type" value="Genomic_DNA"/>
</dbReference>
<comment type="caution">
    <text evidence="4">The sequence shown here is derived from an EMBL/GenBank/DDBJ whole genome shotgun (WGS) entry which is preliminary data.</text>
</comment>
<feature type="domain" description="MHYT" evidence="3">
    <location>
        <begin position="292"/>
        <end position="349"/>
    </location>
</feature>
<keyword evidence="5" id="KW-1185">Reference proteome</keyword>
<dbReference type="Pfam" id="PF03707">
    <property type="entry name" value="MHYT"/>
    <property type="match status" value="2"/>
</dbReference>
<feature type="transmembrane region" description="Helical" evidence="2">
    <location>
        <begin position="282"/>
        <end position="300"/>
    </location>
</feature>
<feature type="transmembrane region" description="Helical" evidence="2">
    <location>
        <begin position="155"/>
        <end position="181"/>
    </location>
</feature>
<protein>
    <recommendedName>
        <fullName evidence="3">MHYT domain-containing protein</fullName>
    </recommendedName>
</protein>
<evidence type="ECO:0000313" key="4">
    <source>
        <dbReference type="EMBL" id="KAL2919945.1"/>
    </source>
</evidence>
<evidence type="ECO:0000256" key="1">
    <source>
        <dbReference type="SAM" id="MobiDB-lite"/>
    </source>
</evidence>
<keyword evidence="2" id="KW-0472">Membrane</keyword>
<sequence>MTGGLVVYQHETEDYEFLVEYDLFLVFVSYWTAVLGAYTGIQVLNQLLRVYRTYLAMNVMELLGKPPRMKNKYLQKLYVYMRINSKIIISILLIATALGGCGIWGMHFLGMHALHFYVHPKHINSSLPIYDPYTERMGNEYFMILPIYYEAGQTALSLFIAVVTVFIGILVAAFGVGMIHARTDAGNLPKIMKRYQERLHKPVRDTKQMSDAIQSRNRPSVVDMMPNIPRLSAVSPPSALKSTGAVPTSNSTNSTNSEDAGVGATLNLEKTSFLKISLVRKIIFLTGCVITGLGAAAMHYSGVASMTIPGVRMTHNPKIVLLAIIIGVVVGTAGLWILFFLKGKTQRLISPLIIGVAVFSLHYTGMAGVSYELDQNPLDIDYDGYFAKNPSAVGGLLIETIRAQIDFSLELVILAVGFHMLKVD</sequence>